<organism evidence="2 3">
    <name type="scientific">Exophiala spinifera</name>
    <dbReference type="NCBI Taxonomy" id="91928"/>
    <lineage>
        <taxon>Eukaryota</taxon>
        <taxon>Fungi</taxon>
        <taxon>Dikarya</taxon>
        <taxon>Ascomycota</taxon>
        <taxon>Pezizomycotina</taxon>
        <taxon>Eurotiomycetes</taxon>
        <taxon>Chaetothyriomycetidae</taxon>
        <taxon>Chaetothyriales</taxon>
        <taxon>Herpotrichiellaceae</taxon>
        <taxon>Exophiala</taxon>
    </lineage>
</organism>
<name>A0A0D2C0F4_9EURO</name>
<evidence type="ECO:0000256" key="1">
    <source>
        <dbReference type="SAM" id="MobiDB-lite"/>
    </source>
</evidence>
<feature type="compositionally biased region" description="Polar residues" evidence="1">
    <location>
        <begin position="48"/>
        <end position="69"/>
    </location>
</feature>
<keyword evidence="3" id="KW-1185">Reference proteome</keyword>
<feature type="region of interest" description="Disordered" evidence="1">
    <location>
        <begin position="99"/>
        <end position="119"/>
    </location>
</feature>
<gene>
    <name evidence="2" type="ORF">PV08_04285</name>
</gene>
<dbReference type="EMBL" id="KN847494">
    <property type="protein sequence ID" value="KIW17094.1"/>
    <property type="molecule type" value="Genomic_DNA"/>
</dbReference>
<dbReference type="VEuPathDB" id="FungiDB:PV08_04285"/>
<protein>
    <submittedName>
        <fullName evidence="2">Uncharacterized protein</fullName>
    </submittedName>
</protein>
<reference evidence="2 3" key="1">
    <citation type="submission" date="2015-01" db="EMBL/GenBank/DDBJ databases">
        <title>The Genome Sequence of Exophiala spinifera CBS89968.</title>
        <authorList>
            <consortium name="The Broad Institute Genomics Platform"/>
            <person name="Cuomo C."/>
            <person name="de Hoog S."/>
            <person name="Gorbushina A."/>
            <person name="Stielow B."/>
            <person name="Teixiera M."/>
            <person name="Abouelleil A."/>
            <person name="Chapman S.B."/>
            <person name="Priest M."/>
            <person name="Young S.K."/>
            <person name="Wortman J."/>
            <person name="Nusbaum C."/>
            <person name="Birren B."/>
        </authorList>
    </citation>
    <scope>NUCLEOTIDE SEQUENCE [LARGE SCALE GENOMIC DNA]</scope>
    <source>
        <strain evidence="2 3">CBS 89968</strain>
    </source>
</reference>
<dbReference type="Proteomes" id="UP000053328">
    <property type="component" value="Unassembled WGS sequence"/>
</dbReference>
<dbReference type="HOGENOM" id="CLU_103823_1_0_1"/>
<feature type="compositionally biased region" description="Basic residues" evidence="1">
    <location>
        <begin position="1"/>
        <end position="10"/>
    </location>
</feature>
<dbReference type="RefSeq" id="XP_016237310.1">
    <property type="nucleotide sequence ID" value="XM_016378633.1"/>
</dbReference>
<dbReference type="AlphaFoldDB" id="A0A0D2C0F4"/>
<feature type="region of interest" description="Disordered" evidence="1">
    <location>
        <begin position="1"/>
        <end position="82"/>
    </location>
</feature>
<evidence type="ECO:0000313" key="3">
    <source>
        <dbReference type="Proteomes" id="UP000053328"/>
    </source>
</evidence>
<dbReference type="GeneID" id="27331368"/>
<dbReference type="OrthoDB" id="5598843at2759"/>
<accession>A0A0D2C0F4</accession>
<proteinExistence type="predicted"/>
<dbReference type="STRING" id="91928.A0A0D2C0F4"/>
<sequence length="148" mass="15399">MTKFRNRGGRRGPESRGPNQQQRPSGGSRDGTPGATQGRRGGRGGGSTLNRSSDGMQNGSSSHTAASTPSDDHVPMTGYNSGAVEAMLKQGYDARAPLYKPEAKTPATKPESPWGAKPGAMVGGKDFWLELRKQVAALQQSGGTSRGG</sequence>
<evidence type="ECO:0000313" key="2">
    <source>
        <dbReference type="EMBL" id="KIW17094.1"/>
    </source>
</evidence>